<feature type="transmembrane region" description="Helical" evidence="1">
    <location>
        <begin position="163"/>
        <end position="184"/>
    </location>
</feature>
<proteinExistence type="predicted"/>
<keyword evidence="1" id="KW-1133">Transmembrane helix</keyword>
<evidence type="ECO:0000256" key="1">
    <source>
        <dbReference type="SAM" id="Phobius"/>
    </source>
</evidence>
<dbReference type="InterPro" id="IPR008910">
    <property type="entry name" value="MSC_TM_helix"/>
</dbReference>
<sequence>MQTVLQLAVPEFLQEVIAETIAFTPRLIGALLVLLVGWFLGGIAARVVTRIADRVELDKATLKTPLGAMLGGTERAVSTAFGTLARWFVFAVAILAAANVLAIALLSEWVSTAVSYLPAFVAGLLVIVVGFVVADFIGDAILRTQAATETRYTGIFATGTRMFLYFTAVVIGLSTMGINVELLFTIAQAFAWGLAAAFAIGAGIALGWGGKDYVASNIGRWMGNVNYAATRSDRAGDGAMADGGHVDADPMDD</sequence>
<dbReference type="Pfam" id="PF05552">
    <property type="entry name" value="MS_channel_1st_1"/>
    <property type="match status" value="1"/>
</dbReference>
<keyword evidence="1" id="KW-0472">Membrane</keyword>
<feature type="transmembrane region" description="Helical" evidence="1">
    <location>
        <begin position="190"/>
        <end position="210"/>
    </location>
</feature>
<dbReference type="OrthoDB" id="268811at2157"/>
<gene>
    <name evidence="2" type="ORF">SAMN04488124_1442</name>
</gene>
<dbReference type="EMBL" id="FOYS01000002">
    <property type="protein sequence ID" value="SFR44822.1"/>
    <property type="molecule type" value="Genomic_DNA"/>
</dbReference>
<protein>
    <submittedName>
        <fullName evidence="2">Conserved TM helix</fullName>
    </submittedName>
</protein>
<evidence type="ECO:0000313" key="2">
    <source>
        <dbReference type="EMBL" id="SFR44822.1"/>
    </source>
</evidence>
<dbReference type="STRING" id="555875.SAMN04488124_1442"/>
<feature type="transmembrane region" description="Helical" evidence="1">
    <location>
        <begin position="28"/>
        <end position="49"/>
    </location>
</feature>
<reference evidence="3" key="1">
    <citation type="submission" date="2016-10" db="EMBL/GenBank/DDBJ databases">
        <authorList>
            <person name="Varghese N."/>
            <person name="Submissions S."/>
        </authorList>
    </citation>
    <scope>NUCLEOTIDE SEQUENCE [LARGE SCALE GENOMIC DNA]</scope>
    <source>
        <strain evidence="3">CGMCC 1.8711</strain>
    </source>
</reference>
<feature type="transmembrane region" description="Helical" evidence="1">
    <location>
        <begin position="119"/>
        <end position="142"/>
    </location>
</feature>
<dbReference type="AlphaFoldDB" id="A0A1I6GRI6"/>
<keyword evidence="1" id="KW-0812">Transmembrane</keyword>
<dbReference type="RefSeq" id="WP_089878485.1">
    <property type="nucleotide sequence ID" value="NZ_FOYS01000002.1"/>
</dbReference>
<dbReference type="Proteomes" id="UP000243250">
    <property type="component" value="Unassembled WGS sequence"/>
</dbReference>
<feature type="transmembrane region" description="Helical" evidence="1">
    <location>
        <begin position="84"/>
        <end position="107"/>
    </location>
</feature>
<dbReference type="Gene3D" id="1.10.287.1260">
    <property type="match status" value="1"/>
</dbReference>
<accession>A0A1I6GRI6</accession>
<keyword evidence="3" id="KW-1185">Reference proteome</keyword>
<name>A0A1I6GRI6_9EURY</name>
<evidence type="ECO:0000313" key="3">
    <source>
        <dbReference type="Proteomes" id="UP000243250"/>
    </source>
</evidence>
<organism evidence="2 3">
    <name type="scientific">Halogeometricum limi</name>
    <dbReference type="NCBI Taxonomy" id="555875"/>
    <lineage>
        <taxon>Archaea</taxon>
        <taxon>Methanobacteriati</taxon>
        <taxon>Methanobacteriota</taxon>
        <taxon>Stenosarchaea group</taxon>
        <taxon>Halobacteria</taxon>
        <taxon>Halobacteriales</taxon>
        <taxon>Haloferacaceae</taxon>
        <taxon>Halogeometricum</taxon>
    </lineage>
</organism>